<dbReference type="KEGG" id="mtw:CQW49_21730"/>
<sequence length="107" mass="11938">MAQHNERFAVKAAEDGSAFVPYATPLDDILCVEEERIVGHDNTVRYEGRVLQIPEARHRHHFVKAKVKVHEYADGSLALFHGPRRIADYDAAGTLLQDNASKEKSAA</sequence>
<dbReference type="AlphaFoldDB" id="A0A2D2D6X9"/>
<keyword evidence="2" id="KW-1185">Reference proteome</keyword>
<dbReference type="Proteomes" id="UP000230709">
    <property type="component" value="Plasmid pOB3b1"/>
</dbReference>
<keyword evidence="1" id="KW-0614">Plasmid</keyword>
<name>A0A2D2D6X9_METT3</name>
<accession>A0A2D2D6X9</accession>
<protein>
    <recommendedName>
        <fullName evidence="3">Transposase-like Mu C-terminal domain-containing protein</fullName>
    </recommendedName>
</protein>
<gene>
    <name evidence="1" type="ORF">CQW49_21730</name>
</gene>
<evidence type="ECO:0000313" key="2">
    <source>
        <dbReference type="Proteomes" id="UP000230709"/>
    </source>
</evidence>
<reference evidence="2" key="1">
    <citation type="submission" date="2017-10" db="EMBL/GenBank/DDBJ databases">
        <title>Completed PacBio SMRT sequence of Methylosinus trichosporium OB3b reveals presence of a third large plasmid.</title>
        <authorList>
            <person name="Charles T.C."/>
            <person name="Lynch M.D.J."/>
            <person name="Heil J.R."/>
            <person name="Cheng J."/>
        </authorList>
    </citation>
    <scope>NUCLEOTIDE SEQUENCE [LARGE SCALE GENOMIC DNA]</scope>
    <source>
        <strain evidence="2">OB3b</strain>
        <plasmid evidence="2">pob3b1</plasmid>
    </source>
</reference>
<evidence type="ECO:0008006" key="3">
    <source>
        <dbReference type="Google" id="ProtNLM"/>
    </source>
</evidence>
<proteinExistence type="predicted"/>
<geneLocation type="plasmid" evidence="2">
    <name>pob3b1</name>
</geneLocation>
<dbReference type="EMBL" id="CP023738">
    <property type="protein sequence ID" value="ATQ70714.1"/>
    <property type="molecule type" value="Genomic_DNA"/>
</dbReference>
<evidence type="ECO:0000313" key="1">
    <source>
        <dbReference type="EMBL" id="ATQ70714.1"/>
    </source>
</evidence>
<organism evidence="1 2">
    <name type="scientific">Methylosinus trichosporium (strain ATCC 35070 / NCIMB 11131 / UNIQEM 75 / OB3b)</name>
    <dbReference type="NCBI Taxonomy" id="595536"/>
    <lineage>
        <taxon>Bacteria</taxon>
        <taxon>Pseudomonadati</taxon>
        <taxon>Pseudomonadota</taxon>
        <taxon>Alphaproteobacteria</taxon>
        <taxon>Hyphomicrobiales</taxon>
        <taxon>Methylocystaceae</taxon>
        <taxon>Methylosinus</taxon>
    </lineage>
</organism>